<dbReference type="Pfam" id="PF07715">
    <property type="entry name" value="Plug"/>
    <property type="match status" value="1"/>
</dbReference>
<evidence type="ECO:0000256" key="2">
    <source>
        <dbReference type="ARBA" id="ARBA00023136"/>
    </source>
</evidence>
<accession>A0ABW3KQF1</accession>
<dbReference type="InterPro" id="IPR010104">
    <property type="entry name" value="TonB_rcpt_bac"/>
</dbReference>
<dbReference type="InterPro" id="IPR008969">
    <property type="entry name" value="CarboxyPept-like_regulatory"/>
</dbReference>
<comment type="caution">
    <text evidence="8">The sequence shown here is derived from an EMBL/GenBank/DDBJ whole genome shotgun (WGS) entry which is preliminary data.</text>
</comment>
<reference evidence="9" key="1">
    <citation type="journal article" date="2019" name="Int. J. Syst. Evol. Microbiol.">
        <title>The Global Catalogue of Microorganisms (GCM) 10K type strain sequencing project: providing services to taxonomists for standard genome sequencing and annotation.</title>
        <authorList>
            <consortium name="The Broad Institute Genomics Platform"/>
            <consortium name="The Broad Institute Genome Sequencing Center for Infectious Disease"/>
            <person name="Wu L."/>
            <person name="Ma J."/>
        </authorList>
    </citation>
    <scope>NUCLEOTIDE SEQUENCE [LARGE SCALE GENOMIC DNA]</scope>
    <source>
        <strain evidence="9">CCUG 56098</strain>
    </source>
</reference>
<keyword evidence="8" id="KW-0675">Receptor</keyword>
<dbReference type="Pfam" id="PF13715">
    <property type="entry name" value="CarbopepD_reg_2"/>
    <property type="match status" value="1"/>
</dbReference>
<comment type="similarity">
    <text evidence="4">Belongs to the TonB-dependent receptor family.</text>
</comment>
<evidence type="ECO:0000313" key="8">
    <source>
        <dbReference type="EMBL" id="MFD1016036.1"/>
    </source>
</evidence>
<organism evidence="8 9">
    <name type="scientific">Winogradskyella rapida</name>
    <dbReference type="NCBI Taxonomy" id="549701"/>
    <lineage>
        <taxon>Bacteria</taxon>
        <taxon>Pseudomonadati</taxon>
        <taxon>Bacteroidota</taxon>
        <taxon>Flavobacteriia</taxon>
        <taxon>Flavobacteriales</taxon>
        <taxon>Flavobacteriaceae</taxon>
        <taxon>Winogradskyella</taxon>
    </lineage>
</organism>
<evidence type="ECO:0000259" key="6">
    <source>
        <dbReference type="Pfam" id="PF00593"/>
    </source>
</evidence>
<dbReference type="InterPro" id="IPR036942">
    <property type="entry name" value="Beta-barrel_TonB_sf"/>
</dbReference>
<evidence type="ECO:0000259" key="7">
    <source>
        <dbReference type="Pfam" id="PF07715"/>
    </source>
</evidence>
<name>A0ABW3KQF1_9FLAO</name>
<dbReference type="SUPFAM" id="SSF56935">
    <property type="entry name" value="Porins"/>
    <property type="match status" value="1"/>
</dbReference>
<comment type="subcellular location">
    <subcellularLocation>
        <location evidence="1 4">Cell outer membrane</location>
    </subcellularLocation>
</comment>
<feature type="domain" description="TonB-dependent receptor-like beta-barrel" evidence="6">
    <location>
        <begin position="492"/>
        <end position="1008"/>
    </location>
</feature>
<dbReference type="Proteomes" id="UP001597086">
    <property type="component" value="Unassembled WGS sequence"/>
</dbReference>
<feature type="chain" id="PRO_5046714981" evidence="5">
    <location>
        <begin position="24"/>
        <end position="1042"/>
    </location>
</feature>
<gene>
    <name evidence="8" type="ORF">ACFQ13_08915</name>
</gene>
<dbReference type="Gene3D" id="2.40.170.20">
    <property type="entry name" value="TonB-dependent receptor, beta-barrel domain"/>
    <property type="match status" value="1"/>
</dbReference>
<dbReference type="SUPFAM" id="SSF49464">
    <property type="entry name" value="Carboxypeptidase regulatory domain-like"/>
    <property type="match status" value="1"/>
</dbReference>
<dbReference type="EMBL" id="JBHTKM010000063">
    <property type="protein sequence ID" value="MFD1016036.1"/>
    <property type="molecule type" value="Genomic_DNA"/>
</dbReference>
<feature type="signal peptide" evidence="5">
    <location>
        <begin position="1"/>
        <end position="23"/>
    </location>
</feature>
<keyword evidence="5" id="KW-0732">Signal</keyword>
<keyword evidence="4" id="KW-0798">TonB box</keyword>
<sequence length="1042" mass="115713">MKKNNYTGLLFILLLMQSVFAFAQEKVITGKITDKQNSPLPGASVIEKGTQNGAMSSMDGEYTIHLKNPDGILEFHYMGYKTVEISTVGKTVINVQLEVDSEALDEVVINVGIRSSQLKSVRDKREAATVIESITSEDIGSFSDSNVTDALQRVAGVQVERNDDGVSGDRVSIRGIGPQFVKISMNGRLPISAGNEGKSDFRKFNLNVIPTEIIKGARIHKTTQAKELATDIGGTVDFQTLRPLDKRYKRGKNYFASVNLRGDSEADFENIDFDQRYSAVFGGKIHETLGAAVSIVYADDFRQREEAGMRGYRNVTFFEDTDNNGAFEDGETVYENTLVPATLNNVLRNDSREQVAVSAAIQYKPSKKLEFLLDYTLTRLLAASDRQQFQMSMASGGDANGLLGAENFFSPGSLVFNGNNLAYINAAGANQSRVNIQNKNQFYNNNTTNNILGLNTKYKHSKKWNLSFDLSYSNLDYFQNLTQITSRLNGQDYDNSAFFLDLRGNLPQYGVPDEILDPTQFSLRSTTKRHIRTKGDNYASRLDFEYNFDKKTTLTVGARAAVTDFEAREAQANADDIYGDFTDEQQQQFTELTSINNYYVPGNFLGGGTGLDQWINIPGNAVLDLTPGFDNLNGGGVFDFNTPMNEIVSDPNDLQFNPAKSYGAIEKSYSTYAQVDTKTKVFDIPVILNFGVRAINTVNESKGFTGVEAIDPIAETSNIVSDAIYHEVDNSRWDVLPSFNANFKVKRNFNVRLSASNATSRPKYKDMMPINEVTYLDPESAIFDPNSPDYEPNLGTSLYRGTIKSGNPELKPYSAWMYDATFELYSRNGGAFVGSVFYKDIKNYIGTQTLNDQAYPGIEALGVSIPAGQEDLLFDISTPINITNAQLYGFEIGFNHHFTFLPGFFSGFGLRANYSFVESNFDGAVGDATNGFPGTSKHNFNTVAYYEKYGFTFRFTVAHRSNYLSNLGGIGSTRADEAHYTEGTTLLGINLKYNIIKGLQASAGVSNLTGEDTRRYIGDDPQNFTSYYTRTPTWKIGLRYRL</sequence>
<protein>
    <submittedName>
        <fullName evidence="8">TonB-dependent receptor</fullName>
    </submittedName>
</protein>
<dbReference type="Gene3D" id="2.60.40.1120">
    <property type="entry name" value="Carboxypeptidase-like, regulatory domain"/>
    <property type="match status" value="1"/>
</dbReference>
<dbReference type="InterPro" id="IPR037066">
    <property type="entry name" value="Plug_dom_sf"/>
</dbReference>
<dbReference type="NCBIfam" id="TIGR01782">
    <property type="entry name" value="TonB-Xanth-Caul"/>
    <property type="match status" value="1"/>
</dbReference>
<evidence type="ECO:0000256" key="3">
    <source>
        <dbReference type="ARBA" id="ARBA00023237"/>
    </source>
</evidence>
<keyword evidence="9" id="KW-1185">Reference proteome</keyword>
<feature type="domain" description="TonB-dependent receptor plug" evidence="7">
    <location>
        <begin position="123"/>
        <end position="225"/>
    </location>
</feature>
<evidence type="ECO:0000313" key="9">
    <source>
        <dbReference type="Proteomes" id="UP001597086"/>
    </source>
</evidence>
<dbReference type="PANTHER" id="PTHR40980:SF3">
    <property type="entry name" value="TONB-DEPENDENT RECEPTOR-LIKE BETA-BARREL DOMAIN-CONTAINING PROTEIN"/>
    <property type="match status" value="1"/>
</dbReference>
<evidence type="ECO:0000256" key="4">
    <source>
        <dbReference type="RuleBase" id="RU003357"/>
    </source>
</evidence>
<keyword evidence="3" id="KW-0998">Cell outer membrane</keyword>
<dbReference type="Pfam" id="PF00593">
    <property type="entry name" value="TonB_dep_Rec_b-barrel"/>
    <property type="match status" value="1"/>
</dbReference>
<keyword evidence="2 4" id="KW-0472">Membrane</keyword>
<dbReference type="RefSeq" id="WP_386116394.1">
    <property type="nucleotide sequence ID" value="NZ_JBHTKM010000063.1"/>
</dbReference>
<evidence type="ECO:0000256" key="1">
    <source>
        <dbReference type="ARBA" id="ARBA00004442"/>
    </source>
</evidence>
<dbReference type="Gene3D" id="2.170.130.10">
    <property type="entry name" value="TonB-dependent receptor, plug domain"/>
    <property type="match status" value="1"/>
</dbReference>
<dbReference type="InterPro" id="IPR000531">
    <property type="entry name" value="Beta-barrel_TonB"/>
</dbReference>
<proteinExistence type="inferred from homology"/>
<evidence type="ECO:0000256" key="5">
    <source>
        <dbReference type="SAM" id="SignalP"/>
    </source>
</evidence>
<dbReference type="InterPro" id="IPR012910">
    <property type="entry name" value="Plug_dom"/>
</dbReference>
<dbReference type="PANTHER" id="PTHR40980">
    <property type="entry name" value="PLUG DOMAIN-CONTAINING PROTEIN"/>
    <property type="match status" value="1"/>
</dbReference>